<reference evidence="3 4" key="1">
    <citation type="submission" date="2019-06" db="EMBL/GenBank/DDBJ databases">
        <title>Whole genome sequence for Rhodospirillaceae sp. R148.</title>
        <authorList>
            <person name="Wang G."/>
        </authorList>
    </citation>
    <scope>NUCLEOTIDE SEQUENCE [LARGE SCALE GENOMIC DNA]</scope>
    <source>
        <strain evidence="3 4">R148</strain>
    </source>
</reference>
<dbReference type="EMBL" id="VHSH01000003">
    <property type="protein sequence ID" value="TQV80869.1"/>
    <property type="molecule type" value="Genomic_DNA"/>
</dbReference>
<name>A0A545TUI4_9PROT</name>
<evidence type="ECO:0000256" key="1">
    <source>
        <dbReference type="SAM" id="Coils"/>
    </source>
</evidence>
<feature type="compositionally biased region" description="Basic and acidic residues" evidence="2">
    <location>
        <begin position="412"/>
        <end position="423"/>
    </location>
</feature>
<sequence length="504" mass="54397">MGNDVTEKSDGTEVSEENSEAQSVREENRRLFELVERLIATQESEQQHRKIIETELQQMKLAIVDQASSGGTGAGASDSTADLGKTLEELTANLGSELEAKLLTKMEDVEKRVVLLAERNDAESENTRGSEELVNATWKMIAPLGDELERLSGLMQDLGQRLDKIAEQSRVAAPSGELDQNTALDGLDARMQEMGKSLDALAARQDVAQTQASSVLRSLVETHMERLNREWAGQIAGFQRSVDDLLLNRGLLDRGARVDPPHSELSVSDVTASDMPASDLPERSVTSEPAGGASEVPDVNPNVVAGDFPAFQQADGKASDTAERLDDAQPAMSQDLRREMKAMDRPSESLLMTPLAESGAVSKVSDAQGSAEDADDDADAKDALLTEPAEWRTELESEDEAILLTHPILPEDPAKTPDDKGIAESDQQVALANEAAAATSGRREIDLRAFKDLRLSKEPGDDSESPKVTLPTGGRGASYENAPAEASLTRFVRLIRARKRSSSS</sequence>
<evidence type="ECO:0000256" key="2">
    <source>
        <dbReference type="SAM" id="MobiDB-lite"/>
    </source>
</evidence>
<dbReference type="AlphaFoldDB" id="A0A545TUI4"/>
<feature type="region of interest" description="Disordered" evidence="2">
    <location>
        <begin position="454"/>
        <end position="482"/>
    </location>
</feature>
<dbReference type="RefSeq" id="WP_142896583.1">
    <property type="nucleotide sequence ID" value="NZ_ML660054.1"/>
</dbReference>
<proteinExistence type="predicted"/>
<evidence type="ECO:0000313" key="3">
    <source>
        <dbReference type="EMBL" id="TQV80869.1"/>
    </source>
</evidence>
<feature type="compositionally biased region" description="Basic and acidic residues" evidence="2">
    <location>
        <begin position="1"/>
        <end position="11"/>
    </location>
</feature>
<feature type="compositionally biased region" description="Basic and acidic residues" evidence="2">
    <location>
        <begin position="317"/>
        <end position="327"/>
    </location>
</feature>
<keyword evidence="1" id="KW-0175">Coiled coil</keyword>
<feature type="region of interest" description="Disordered" evidence="2">
    <location>
        <begin position="1"/>
        <end position="27"/>
    </location>
</feature>
<accession>A0A545TUI4</accession>
<protein>
    <submittedName>
        <fullName evidence="3">Uncharacterized protein</fullName>
    </submittedName>
</protein>
<evidence type="ECO:0000313" key="4">
    <source>
        <dbReference type="Proteomes" id="UP000315252"/>
    </source>
</evidence>
<organism evidence="3 4">
    <name type="scientific">Denitrobaculum tricleocarpae</name>
    <dbReference type="NCBI Taxonomy" id="2591009"/>
    <lineage>
        <taxon>Bacteria</taxon>
        <taxon>Pseudomonadati</taxon>
        <taxon>Pseudomonadota</taxon>
        <taxon>Alphaproteobacteria</taxon>
        <taxon>Rhodospirillales</taxon>
        <taxon>Rhodospirillaceae</taxon>
        <taxon>Denitrobaculum</taxon>
    </lineage>
</organism>
<feature type="compositionally biased region" description="Basic and acidic residues" evidence="2">
    <location>
        <begin position="380"/>
        <end position="395"/>
    </location>
</feature>
<dbReference type="Proteomes" id="UP000315252">
    <property type="component" value="Unassembled WGS sequence"/>
</dbReference>
<feature type="coiled-coil region" evidence="1">
    <location>
        <begin position="106"/>
        <end position="168"/>
    </location>
</feature>
<feature type="region of interest" description="Disordered" evidence="2">
    <location>
        <begin position="254"/>
        <end position="424"/>
    </location>
</feature>
<keyword evidence="4" id="KW-1185">Reference proteome</keyword>
<gene>
    <name evidence="3" type="ORF">FKG95_12025</name>
</gene>
<comment type="caution">
    <text evidence="3">The sequence shown here is derived from an EMBL/GenBank/DDBJ whole genome shotgun (WGS) entry which is preliminary data.</text>
</comment>
<feature type="compositionally biased region" description="Basic and acidic residues" evidence="2">
    <location>
        <begin position="335"/>
        <end position="347"/>
    </location>
</feature>